<comment type="caution">
    <text evidence="2">The sequence shown here is derived from an EMBL/GenBank/DDBJ whole genome shotgun (WGS) entry which is preliminary data.</text>
</comment>
<sequence>MLPHQNLAEDNQIKPLLEEFHRKYESWLVPQQAKAREKILRIIQELTTQLLDPTI</sequence>
<feature type="domain" description="FERM" evidence="1">
    <location>
        <begin position="1"/>
        <end position="55"/>
    </location>
</feature>
<dbReference type="EMBL" id="CAJVPZ010020761">
    <property type="protein sequence ID" value="CAG8702619.1"/>
    <property type="molecule type" value="Genomic_DNA"/>
</dbReference>
<organism evidence="2 3">
    <name type="scientific">Racocetra fulgida</name>
    <dbReference type="NCBI Taxonomy" id="60492"/>
    <lineage>
        <taxon>Eukaryota</taxon>
        <taxon>Fungi</taxon>
        <taxon>Fungi incertae sedis</taxon>
        <taxon>Mucoromycota</taxon>
        <taxon>Glomeromycotina</taxon>
        <taxon>Glomeromycetes</taxon>
        <taxon>Diversisporales</taxon>
        <taxon>Gigasporaceae</taxon>
        <taxon>Racocetra</taxon>
    </lineage>
</organism>
<gene>
    <name evidence="2" type="ORF">RFULGI_LOCUS10473</name>
</gene>
<keyword evidence="3" id="KW-1185">Reference proteome</keyword>
<name>A0A9N9HRV1_9GLOM</name>
<accession>A0A9N9HRV1</accession>
<dbReference type="PROSITE" id="PS50057">
    <property type="entry name" value="FERM_3"/>
    <property type="match status" value="1"/>
</dbReference>
<evidence type="ECO:0000259" key="1">
    <source>
        <dbReference type="PROSITE" id="PS50057"/>
    </source>
</evidence>
<protein>
    <submittedName>
        <fullName evidence="2">7553_t:CDS:1</fullName>
    </submittedName>
</protein>
<dbReference type="AlphaFoldDB" id="A0A9N9HRV1"/>
<dbReference type="InterPro" id="IPR000299">
    <property type="entry name" value="FERM_domain"/>
</dbReference>
<evidence type="ECO:0000313" key="2">
    <source>
        <dbReference type="EMBL" id="CAG8702619.1"/>
    </source>
</evidence>
<evidence type="ECO:0000313" key="3">
    <source>
        <dbReference type="Proteomes" id="UP000789396"/>
    </source>
</evidence>
<proteinExistence type="predicted"/>
<dbReference type="OrthoDB" id="2477733at2759"/>
<reference evidence="2" key="1">
    <citation type="submission" date="2021-06" db="EMBL/GenBank/DDBJ databases">
        <authorList>
            <person name="Kallberg Y."/>
            <person name="Tangrot J."/>
            <person name="Rosling A."/>
        </authorList>
    </citation>
    <scope>NUCLEOTIDE SEQUENCE</scope>
    <source>
        <strain evidence="2">IN212</strain>
    </source>
</reference>
<feature type="non-terminal residue" evidence="2">
    <location>
        <position position="1"/>
    </location>
</feature>
<dbReference type="Proteomes" id="UP000789396">
    <property type="component" value="Unassembled WGS sequence"/>
</dbReference>
<feature type="non-terminal residue" evidence="2">
    <location>
        <position position="55"/>
    </location>
</feature>